<dbReference type="EMBL" id="JAYFUL010000002">
    <property type="protein sequence ID" value="MEA5256592.1"/>
    <property type="molecule type" value="Genomic_DNA"/>
</dbReference>
<evidence type="ECO:0000313" key="1">
    <source>
        <dbReference type="EMBL" id="MEA5256592.1"/>
    </source>
</evidence>
<evidence type="ECO:0000313" key="2">
    <source>
        <dbReference type="Proteomes" id="UP001304671"/>
    </source>
</evidence>
<evidence type="ECO:0008006" key="3">
    <source>
        <dbReference type="Google" id="ProtNLM"/>
    </source>
</evidence>
<proteinExistence type="predicted"/>
<dbReference type="RefSeq" id="WP_323246397.1">
    <property type="nucleotide sequence ID" value="NZ_JAYFUL010000002.1"/>
</dbReference>
<reference evidence="1 2" key="1">
    <citation type="submission" date="2023-12" db="EMBL/GenBank/DDBJ databases">
        <title>Novel species of the genus Arcicella isolated from rivers.</title>
        <authorList>
            <person name="Lu H."/>
        </authorList>
    </citation>
    <scope>NUCLEOTIDE SEQUENCE [LARGE SCALE GENOMIC DNA]</scope>
    <source>
        <strain evidence="1 2">LMG 21963</strain>
    </source>
</reference>
<name>A0ABU5QHQ2_9BACT</name>
<protein>
    <recommendedName>
        <fullName evidence="3">DUF2726 domain-containing protein</fullName>
    </recommendedName>
</protein>
<sequence length="164" mass="19081">MSIVFIAFAIIAGFVAFTRTRKNSMASERSDDVLGEIVRNEDYASAFAETLDLTVVIKKNIDVNAVRKALLQIKPFQLDNYSIKSFKELTQDSFLCLTVVKYDDIEYRRHGNITVEHILDLNFKILLNEESQNCRIYSDLHETLTDKTLREEFVNKFWAFIEKK</sequence>
<keyword evidence="2" id="KW-1185">Reference proteome</keyword>
<accession>A0ABU5QHQ2</accession>
<organism evidence="1 2">
    <name type="scientific">Arcicella aquatica</name>
    <dbReference type="NCBI Taxonomy" id="217141"/>
    <lineage>
        <taxon>Bacteria</taxon>
        <taxon>Pseudomonadati</taxon>
        <taxon>Bacteroidota</taxon>
        <taxon>Cytophagia</taxon>
        <taxon>Cytophagales</taxon>
        <taxon>Flectobacillaceae</taxon>
        <taxon>Arcicella</taxon>
    </lineage>
</organism>
<gene>
    <name evidence="1" type="ORF">VB264_02280</name>
</gene>
<dbReference type="Proteomes" id="UP001304671">
    <property type="component" value="Unassembled WGS sequence"/>
</dbReference>
<comment type="caution">
    <text evidence="1">The sequence shown here is derived from an EMBL/GenBank/DDBJ whole genome shotgun (WGS) entry which is preliminary data.</text>
</comment>